<organism evidence="2 3">
    <name type="scientific">Sphagnum troendelagicum</name>
    <dbReference type="NCBI Taxonomy" id="128251"/>
    <lineage>
        <taxon>Eukaryota</taxon>
        <taxon>Viridiplantae</taxon>
        <taxon>Streptophyta</taxon>
        <taxon>Embryophyta</taxon>
        <taxon>Bryophyta</taxon>
        <taxon>Sphagnophytina</taxon>
        <taxon>Sphagnopsida</taxon>
        <taxon>Sphagnales</taxon>
        <taxon>Sphagnaceae</taxon>
        <taxon>Sphagnum</taxon>
    </lineage>
</organism>
<evidence type="ECO:0008006" key="4">
    <source>
        <dbReference type="Google" id="ProtNLM"/>
    </source>
</evidence>
<reference evidence="2" key="1">
    <citation type="submission" date="2024-02" db="EMBL/GenBank/DDBJ databases">
        <authorList>
            <consortium name="ELIXIR-Norway"/>
            <consortium name="Elixir Norway"/>
        </authorList>
    </citation>
    <scope>NUCLEOTIDE SEQUENCE</scope>
</reference>
<keyword evidence="1" id="KW-0812">Transmembrane</keyword>
<dbReference type="EMBL" id="OZ019907">
    <property type="protein sequence ID" value="CAK9205474.1"/>
    <property type="molecule type" value="Genomic_DNA"/>
</dbReference>
<gene>
    <name evidence="2" type="ORF">CSSPTR1EN2_LOCUS7866</name>
</gene>
<protein>
    <recommendedName>
        <fullName evidence="4">Secreted protein</fullName>
    </recommendedName>
</protein>
<accession>A0ABP0TUV6</accession>
<evidence type="ECO:0000313" key="2">
    <source>
        <dbReference type="EMBL" id="CAK9205474.1"/>
    </source>
</evidence>
<keyword evidence="1" id="KW-0472">Membrane</keyword>
<keyword evidence="1" id="KW-1133">Transmembrane helix</keyword>
<evidence type="ECO:0000313" key="3">
    <source>
        <dbReference type="Proteomes" id="UP001497512"/>
    </source>
</evidence>
<sequence length="74" mass="7642">MVETVVACEGCCGCAPVVAVLLLFVHFAVAAAAAAFSRFASCQNERQAAPEALDMDARVVGAAGASIQVQTWNR</sequence>
<proteinExistence type="predicted"/>
<keyword evidence="3" id="KW-1185">Reference proteome</keyword>
<dbReference type="Proteomes" id="UP001497512">
    <property type="component" value="Chromosome 15"/>
</dbReference>
<evidence type="ECO:0000256" key="1">
    <source>
        <dbReference type="SAM" id="Phobius"/>
    </source>
</evidence>
<name>A0ABP0TUV6_9BRYO</name>
<feature type="transmembrane region" description="Helical" evidence="1">
    <location>
        <begin position="15"/>
        <end position="36"/>
    </location>
</feature>